<dbReference type="Gene3D" id="1.10.287.470">
    <property type="entry name" value="Helix hairpin bin"/>
    <property type="match status" value="1"/>
</dbReference>
<keyword evidence="6" id="KW-1185">Reference proteome</keyword>
<name>A0A1H3ZN63_9BACT</name>
<feature type="domain" description="Multidrug resistance protein MdtA-like C-terminal permuted SH3" evidence="4">
    <location>
        <begin position="345"/>
        <end position="405"/>
    </location>
</feature>
<accession>A0A1H3ZN63</accession>
<dbReference type="Gene3D" id="2.40.30.170">
    <property type="match status" value="1"/>
</dbReference>
<gene>
    <name evidence="5" type="ORF">SAMN05192529_111135</name>
</gene>
<dbReference type="STRING" id="551991.SAMN05192529_111135"/>
<evidence type="ECO:0000313" key="5">
    <source>
        <dbReference type="EMBL" id="SEA25098.1"/>
    </source>
</evidence>
<evidence type="ECO:0000256" key="3">
    <source>
        <dbReference type="SAM" id="Phobius"/>
    </source>
</evidence>
<dbReference type="EMBL" id="FNQY01000011">
    <property type="protein sequence ID" value="SEA25098.1"/>
    <property type="molecule type" value="Genomic_DNA"/>
</dbReference>
<reference evidence="5 6" key="1">
    <citation type="submission" date="2016-10" db="EMBL/GenBank/DDBJ databases">
        <authorList>
            <person name="de Groot N.N."/>
        </authorList>
    </citation>
    <scope>NUCLEOTIDE SEQUENCE [LARGE SCALE GENOMIC DNA]</scope>
    <source>
        <strain evidence="5 6">Vu-144</strain>
    </source>
</reference>
<feature type="transmembrane region" description="Helical" evidence="3">
    <location>
        <begin position="15"/>
        <end position="35"/>
    </location>
</feature>
<dbReference type="InterPro" id="IPR058627">
    <property type="entry name" value="MdtA-like_C"/>
</dbReference>
<evidence type="ECO:0000256" key="2">
    <source>
        <dbReference type="ARBA" id="ARBA00023054"/>
    </source>
</evidence>
<sequence>MDRAIEQKTWTRKKILTIAGIVALAALIAGSIYYASGGSRLNVDKERITISEVTEGQFKNYIPVNGVVMPIATIYLDAMEGGRVEERYVEDGAMMKKGEPILRLSNPDLMMSLVEQQNNVYNTLMQVQIAQNGARQTSVSNLNQLADVQSTLQEAKRVYELDKKLYSQKAIGSQEYEQAKISYDYLVKKLELQKTLLQQDSVDKVQQLSQQNKLYSGANKAFSLMQQKVGDLIVRAPVDGQLTSLDAEVGQNKNKGERLGQIDVISDYKVRVDVDEHYINNVFPGLTGTAVVGNDTLHLSVKKVYPSVANGRFQVDMSFDGKTPKVIHRGQSLQIMLTLSDDRKALLVPRGGFFQKTGGNWIYKLSKDGSTAFKVDIQIGGQNPDYYEVLKGLQPGDKVVTSSYDNFGDNETLVIN</sequence>
<dbReference type="PANTHER" id="PTHR32347">
    <property type="entry name" value="EFFLUX SYSTEM COMPONENT YKNX-RELATED"/>
    <property type="match status" value="1"/>
</dbReference>
<dbReference type="GO" id="GO:0030313">
    <property type="term" value="C:cell envelope"/>
    <property type="evidence" value="ECO:0007669"/>
    <property type="project" value="UniProtKB-SubCell"/>
</dbReference>
<dbReference type="Pfam" id="PF25967">
    <property type="entry name" value="RND-MFP_C"/>
    <property type="match status" value="1"/>
</dbReference>
<keyword evidence="3" id="KW-0472">Membrane</keyword>
<dbReference type="OrthoDB" id="1957187at2"/>
<dbReference type="RefSeq" id="WP_091398118.1">
    <property type="nucleotide sequence ID" value="NZ_FNQY01000011.1"/>
</dbReference>
<evidence type="ECO:0000313" key="6">
    <source>
        <dbReference type="Proteomes" id="UP000199041"/>
    </source>
</evidence>
<proteinExistence type="predicted"/>
<comment type="subcellular location">
    <subcellularLocation>
        <location evidence="1">Cell envelope</location>
    </subcellularLocation>
</comment>
<evidence type="ECO:0000259" key="4">
    <source>
        <dbReference type="Pfam" id="PF25967"/>
    </source>
</evidence>
<dbReference type="Gene3D" id="2.40.50.100">
    <property type="match status" value="1"/>
</dbReference>
<dbReference type="Gene3D" id="2.40.420.20">
    <property type="match status" value="1"/>
</dbReference>
<organism evidence="5 6">
    <name type="scientific">Arachidicoccus rhizosphaerae</name>
    <dbReference type="NCBI Taxonomy" id="551991"/>
    <lineage>
        <taxon>Bacteria</taxon>
        <taxon>Pseudomonadati</taxon>
        <taxon>Bacteroidota</taxon>
        <taxon>Chitinophagia</taxon>
        <taxon>Chitinophagales</taxon>
        <taxon>Chitinophagaceae</taxon>
        <taxon>Arachidicoccus</taxon>
    </lineage>
</organism>
<dbReference type="PANTHER" id="PTHR32347:SF23">
    <property type="entry name" value="BLL5650 PROTEIN"/>
    <property type="match status" value="1"/>
</dbReference>
<dbReference type="Proteomes" id="UP000199041">
    <property type="component" value="Unassembled WGS sequence"/>
</dbReference>
<keyword evidence="3" id="KW-1133">Transmembrane helix</keyword>
<dbReference type="InterPro" id="IPR050465">
    <property type="entry name" value="UPF0194_transport"/>
</dbReference>
<protein>
    <submittedName>
        <fullName evidence="5">HlyD family secretion protein</fullName>
    </submittedName>
</protein>
<keyword evidence="2" id="KW-0175">Coiled coil</keyword>
<evidence type="ECO:0000256" key="1">
    <source>
        <dbReference type="ARBA" id="ARBA00004196"/>
    </source>
</evidence>
<dbReference type="AlphaFoldDB" id="A0A1H3ZN63"/>
<keyword evidence="3" id="KW-0812">Transmembrane</keyword>